<dbReference type="Proteomes" id="UP001499974">
    <property type="component" value="Unassembled WGS sequence"/>
</dbReference>
<dbReference type="InterPro" id="IPR047789">
    <property type="entry name" value="CU044_5270-like"/>
</dbReference>
<protein>
    <recommendedName>
        <fullName evidence="3">CU044_5270 family protein</fullName>
    </recommendedName>
</protein>
<name>A0ABP8Y3X7_9ACTN</name>
<evidence type="ECO:0008006" key="3">
    <source>
        <dbReference type="Google" id="ProtNLM"/>
    </source>
</evidence>
<dbReference type="RefSeq" id="WP_345524030.1">
    <property type="nucleotide sequence ID" value="NZ_BAABKM010000005.1"/>
</dbReference>
<evidence type="ECO:0000313" key="2">
    <source>
        <dbReference type="Proteomes" id="UP001499974"/>
    </source>
</evidence>
<evidence type="ECO:0000313" key="1">
    <source>
        <dbReference type="EMBL" id="GAA4720155.1"/>
    </source>
</evidence>
<gene>
    <name evidence="1" type="ORF">GCM10023349_45320</name>
</gene>
<organism evidence="1 2">
    <name type="scientific">Nocardioides conyzicola</name>
    <dbReference type="NCBI Taxonomy" id="1651781"/>
    <lineage>
        <taxon>Bacteria</taxon>
        <taxon>Bacillati</taxon>
        <taxon>Actinomycetota</taxon>
        <taxon>Actinomycetes</taxon>
        <taxon>Propionibacteriales</taxon>
        <taxon>Nocardioidaceae</taxon>
        <taxon>Nocardioides</taxon>
    </lineage>
</organism>
<sequence>MDELTLVRELRADAPLGAPTTARDALMDAMTPHRRLSRRWPAAVAAVATIAAGAFALQAGPAASPSTATVLGRAATVAAGQPVPRPRDDQWVFETVYGGATDGGPFQMVPGAGWTRFDGTQYADAPSDHPERLHVQDLVDDPDVASPAEWYDGAARLPHAPAALLAALRDSGLTDAHGASGAARDFAAVLDALGQPVLPADARADLFRALATIPGVTVDDDAEPDLLGDAVLAVTRDGAADPSGVASRRELLLDPDTYAYRGVRVTALKAGRIGGAKGFAVTAGQTWYEDTVTDAVVVDEPGQHR</sequence>
<comment type="caution">
    <text evidence="1">The sequence shown here is derived from an EMBL/GenBank/DDBJ whole genome shotgun (WGS) entry which is preliminary data.</text>
</comment>
<accession>A0ABP8Y3X7</accession>
<keyword evidence="2" id="KW-1185">Reference proteome</keyword>
<reference evidence="2" key="1">
    <citation type="journal article" date="2019" name="Int. J. Syst. Evol. Microbiol.">
        <title>The Global Catalogue of Microorganisms (GCM) 10K type strain sequencing project: providing services to taxonomists for standard genome sequencing and annotation.</title>
        <authorList>
            <consortium name="The Broad Institute Genomics Platform"/>
            <consortium name="The Broad Institute Genome Sequencing Center for Infectious Disease"/>
            <person name="Wu L."/>
            <person name="Ma J."/>
        </authorList>
    </citation>
    <scope>NUCLEOTIDE SEQUENCE [LARGE SCALE GENOMIC DNA]</scope>
    <source>
        <strain evidence="2">JCM 18531</strain>
    </source>
</reference>
<dbReference type="EMBL" id="BAABKM010000005">
    <property type="protein sequence ID" value="GAA4720155.1"/>
    <property type="molecule type" value="Genomic_DNA"/>
</dbReference>
<dbReference type="NCBIfam" id="NF038083">
    <property type="entry name" value="CU044_5270_fam"/>
    <property type="match status" value="1"/>
</dbReference>
<proteinExistence type="predicted"/>